<protein>
    <recommendedName>
        <fullName evidence="3">Outer membrane protein/protective antigen OMA87</fullName>
    </recommendedName>
</protein>
<name>H8KND8_SOLCM</name>
<dbReference type="HOGENOM" id="CLU_046092_0_1_10"/>
<organism evidence="1 2">
    <name type="scientific">Solitalea canadensis (strain ATCC 29591 / DSM 3403 / JCM 21819 / LMG 8368 / NBRC 15130 / NCIMB 12057 / USAM 9D)</name>
    <name type="common">Flexibacter canadensis</name>
    <dbReference type="NCBI Taxonomy" id="929556"/>
    <lineage>
        <taxon>Bacteria</taxon>
        <taxon>Pseudomonadati</taxon>
        <taxon>Bacteroidota</taxon>
        <taxon>Sphingobacteriia</taxon>
        <taxon>Sphingobacteriales</taxon>
        <taxon>Sphingobacteriaceae</taxon>
        <taxon>Solitalea</taxon>
    </lineage>
</organism>
<dbReference type="AlphaFoldDB" id="H8KND8"/>
<keyword evidence="2" id="KW-1185">Reference proteome</keyword>
<dbReference type="Proteomes" id="UP000007590">
    <property type="component" value="Chromosome"/>
</dbReference>
<evidence type="ECO:0000313" key="1">
    <source>
        <dbReference type="EMBL" id="AFD09471.1"/>
    </source>
</evidence>
<evidence type="ECO:0000313" key="2">
    <source>
        <dbReference type="Proteomes" id="UP000007590"/>
    </source>
</evidence>
<dbReference type="STRING" id="929556.Solca_4481"/>
<reference evidence="1" key="1">
    <citation type="submission" date="2012-02" db="EMBL/GenBank/DDBJ databases">
        <title>The complete genome of Solitalea canadensis DSM 3403.</title>
        <authorList>
            <consortium name="US DOE Joint Genome Institute (JGI-PGF)"/>
            <person name="Lucas S."/>
            <person name="Copeland A."/>
            <person name="Lapidus A."/>
            <person name="Glavina del Rio T."/>
            <person name="Dalin E."/>
            <person name="Tice H."/>
            <person name="Bruce D."/>
            <person name="Goodwin L."/>
            <person name="Pitluck S."/>
            <person name="Peters L."/>
            <person name="Ovchinnikova G."/>
            <person name="Lu M."/>
            <person name="Kyrpides N."/>
            <person name="Mavromatis K."/>
            <person name="Ivanova N."/>
            <person name="Brettin T."/>
            <person name="Detter J.C."/>
            <person name="Han C."/>
            <person name="Larimer F."/>
            <person name="Land M."/>
            <person name="Hauser L."/>
            <person name="Markowitz V."/>
            <person name="Cheng J.-F."/>
            <person name="Hugenholtz P."/>
            <person name="Woyke T."/>
            <person name="Wu D."/>
            <person name="Spring S."/>
            <person name="Schroeder M."/>
            <person name="Kopitz M."/>
            <person name="Brambilla E."/>
            <person name="Klenk H.-P."/>
            <person name="Eisen J.A."/>
        </authorList>
    </citation>
    <scope>NUCLEOTIDE SEQUENCE</scope>
    <source>
        <strain evidence="1">DSM 3403</strain>
    </source>
</reference>
<dbReference type="eggNOG" id="COG4775">
    <property type="taxonomic scope" value="Bacteria"/>
</dbReference>
<sequence length="420" mass="47247">MTVKIKNIALIIRCLFLKQLSTFSIVLIFITSHSKAQDSTFVKAVRQRDLIDVIFPKKERKTGIDTLAPKNLELGIFPYVGFGPATGLEIGVSGSAAFFTADRRYTRQSRAGLSASFTLKKQLFITARSIIFSNKNKWLFVGDQRYNKNTQSTFGLGTTSIEDEETPLKYKFLRLSETAFFHLGGYFYGGLGIHYDKYYNVEIDPESDQSPVDNPYIDYTTRYNFNPTESAGSGISANLLYDTRDNLFNTYKGLFLLANYRVYREGLGSTTDWQELRFELRNFHSLASNNRQILALWIYSDFIIGGNAPYMHLPAVGWDSFNNTGRGYIQGRFRGPSLIYSELEYRYAISGNGLVGGVAFVNASSVSNPDTDLNLFQNIAPAGGIGLRIKLNKETRTNLRLDFAVGRQSTGVYLNISEAF</sequence>
<dbReference type="Gene3D" id="2.40.160.50">
    <property type="entry name" value="membrane protein fhac: a member of the omp85/tpsb transporter family"/>
    <property type="match status" value="1"/>
</dbReference>
<gene>
    <name evidence="1" type="ordered locus">Solca_4481</name>
</gene>
<proteinExistence type="predicted"/>
<dbReference type="EMBL" id="CP003349">
    <property type="protein sequence ID" value="AFD09471.1"/>
    <property type="molecule type" value="Genomic_DNA"/>
</dbReference>
<dbReference type="KEGG" id="scn:Solca_4481"/>
<accession>H8KND8</accession>
<evidence type="ECO:0008006" key="3">
    <source>
        <dbReference type="Google" id="ProtNLM"/>
    </source>
</evidence>